<reference evidence="3 5" key="1">
    <citation type="submission" date="2016-10" db="EMBL/GenBank/DDBJ databases">
        <authorList>
            <person name="Cai Z."/>
        </authorList>
    </citation>
    <scope>NUCLEOTIDE SEQUENCE [LARGE SCALE GENOMIC DNA]</scope>
    <source>
        <strain evidence="3 5">DSM 25227</strain>
    </source>
</reference>
<evidence type="ECO:0000256" key="1">
    <source>
        <dbReference type="SAM" id="MobiDB-lite"/>
    </source>
</evidence>
<dbReference type="OrthoDB" id="5453446at2"/>
<dbReference type="InterPro" id="IPR025048">
    <property type="entry name" value="DUF3987"/>
</dbReference>
<feature type="region of interest" description="Disordered" evidence="1">
    <location>
        <begin position="1"/>
        <end position="47"/>
    </location>
</feature>
<feature type="compositionally biased region" description="Gly residues" evidence="1">
    <location>
        <begin position="248"/>
        <end position="260"/>
    </location>
</feature>
<evidence type="ECO:0000313" key="2">
    <source>
        <dbReference type="EMBL" id="PWJ19357.1"/>
    </source>
</evidence>
<dbReference type="Proteomes" id="UP000245839">
    <property type="component" value="Unassembled WGS sequence"/>
</dbReference>
<sequence length="260" mass="26753">MLIPIAPSVPAPDPMDGEPEPSDAMAVQAADPNAWPAPDMRLLSPDLPPAPPLPLKDVLSPRAAAWVAATAEGAGAPADYVLAALLAVASAAMGNARWVTIWPGWSEPPTLWTMAIGNPSAGKSPAIASVLAPLEAAERPLRREAEDARDAWAKSAKLAEVKAEAWKAAVKAALKKGTEPPELPEDARTGEPPHLPRLVIRDATVEKVGTILHAHAGQNVDGHVAHAEHDNPAQHDGGRPELCAGPAGTLGAGGAARAGR</sequence>
<dbReference type="AlphaFoldDB" id="A0A2Y9AUX0"/>
<dbReference type="Pfam" id="PF13148">
    <property type="entry name" value="DUF3987"/>
    <property type="match status" value="1"/>
</dbReference>
<evidence type="ECO:0000313" key="5">
    <source>
        <dbReference type="Proteomes" id="UP000251571"/>
    </source>
</evidence>
<evidence type="ECO:0000313" key="4">
    <source>
        <dbReference type="Proteomes" id="UP000245839"/>
    </source>
</evidence>
<accession>A0A2Y9AUX0</accession>
<organism evidence="3 5">
    <name type="scientific">Jannaschia seohaensis</name>
    <dbReference type="NCBI Taxonomy" id="475081"/>
    <lineage>
        <taxon>Bacteria</taxon>
        <taxon>Pseudomonadati</taxon>
        <taxon>Pseudomonadota</taxon>
        <taxon>Alphaproteobacteria</taxon>
        <taxon>Rhodobacterales</taxon>
        <taxon>Roseobacteraceae</taxon>
        <taxon>Jannaschia</taxon>
    </lineage>
</organism>
<name>A0A2Y9AUX0_9RHOB</name>
<protein>
    <submittedName>
        <fullName evidence="2">Uncharacterized protein DUF3987</fullName>
    </submittedName>
</protein>
<keyword evidence="4" id="KW-1185">Reference proteome</keyword>
<evidence type="ECO:0000313" key="3">
    <source>
        <dbReference type="EMBL" id="SSA46019.1"/>
    </source>
</evidence>
<gene>
    <name evidence="2" type="ORF">BCF38_104293</name>
    <name evidence="3" type="ORF">SAMN05421539_104293</name>
</gene>
<dbReference type="EMBL" id="UETC01000004">
    <property type="protein sequence ID" value="SSA46019.1"/>
    <property type="molecule type" value="Genomic_DNA"/>
</dbReference>
<dbReference type="Proteomes" id="UP000251571">
    <property type="component" value="Unassembled WGS sequence"/>
</dbReference>
<feature type="region of interest" description="Disordered" evidence="1">
    <location>
        <begin position="228"/>
        <end position="260"/>
    </location>
</feature>
<feature type="compositionally biased region" description="Basic and acidic residues" evidence="1">
    <location>
        <begin position="228"/>
        <end position="239"/>
    </location>
</feature>
<dbReference type="EMBL" id="QGDJ01000004">
    <property type="protein sequence ID" value="PWJ19357.1"/>
    <property type="molecule type" value="Genomic_DNA"/>
</dbReference>
<proteinExistence type="predicted"/>
<reference evidence="2 4" key="2">
    <citation type="submission" date="2018-03" db="EMBL/GenBank/DDBJ databases">
        <title>Genomic Encyclopedia of Archaeal and Bacterial Type Strains, Phase II (KMG-II): from individual species to whole genera.</title>
        <authorList>
            <person name="Goeker M."/>
        </authorList>
    </citation>
    <scope>NUCLEOTIDE SEQUENCE [LARGE SCALE GENOMIC DNA]</scope>
    <source>
        <strain evidence="2 4">DSM 25227</strain>
    </source>
</reference>